<reference evidence="8" key="1">
    <citation type="journal article" date="2019" name="Int. J. Syst. Evol. Microbiol.">
        <title>The Global Catalogue of Microorganisms (GCM) 10K type strain sequencing project: providing services to taxonomists for standard genome sequencing and annotation.</title>
        <authorList>
            <consortium name="The Broad Institute Genomics Platform"/>
            <consortium name="The Broad Institute Genome Sequencing Center for Infectious Disease"/>
            <person name="Wu L."/>
            <person name="Ma J."/>
        </authorList>
    </citation>
    <scope>NUCLEOTIDE SEQUENCE [LARGE SCALE GENOMIC DNA]</scope>
    <source>
        <strain evidence="8">CCUG 15531</strain>
    </source>
</reference>
<dbReference type="SUPFAM" id="SSF50447">
    <property type="entry name" value="Translation proteins"/>
    <property type="match status" value="1"/>
</dbReference>
<dbReference type="SUPFAM" id="SSF55186">
    <property type="entry name" value="ThrRS/AlaRS common domain"/>
    <property type="match status" value="1"/>
</dbReference>
<dbReference type="InterPro" id="IPR018163">
    <property type="entry name" value="Thr/Ala-tRNA-synth_IIc_edit"/>
</dbReference>
<dbReference type="SMART" id="SM00863">
    <property type="entry name" value="tRNA_SAD"/>
    <property type="match status" value="1"/>
</dbReference>
<dbReference type="PROSITE" id="PS50860">
    <property type="entry name" value="AA_TRNA_LIGASE_II_ALA"/>
    <property type="match status" value="1"/>
</dbReference>
<feature type="coiled-coil region" evidence="5">
    <location>
        <begin position="252"/>
        <end position="322"/>
    </location>
</feature>
<dbReference type="InterPro" id="IPR009000">
    <property type="entry name" value="Transl_B-barrel_sf"/>
</dbReference>
<evidence type="ECO:0000256" key="1">
    <source>
        <dbReference type="ARBA" id="ARBA00001947"/>
    </source>
</evidence>
<organism evidence="7 8">
    <name type="scientific">Fredinandcohnia salidurans</name>
    <dbReference type="NCBI Taxonomy" id="2595041"/>
    <lineage>
        <taxon>Bacteria</taxon>
        <taxon>Bacillati</taxon>
        <taxon>Bacillota</taxon>
        <taxon>Bacilli</taxon>
        <taxon>Bacillales</taxon>
        <taxon>Bacillaceae</taxon>
        <taxon>Fredinandcohnia</taxon>
    </lineage>
</organism>
<keyword evidence="4" id="KW-0862">Zinc</keyword>
<evidence type="ECO:0000256" key="3">
    <source>
        <dbReference type="ARBA" id="ARBA00022723"/>
    </source>
</evidence>
<gene>
    <name evidence="7" type="ORF">ACFSFW_05025</name>
</gene>
<comment type="subcellular location">
    <subcellularLocation>
        <location evidence="2">Cytoplasm</location>
    </subcellularLocation>
</comment>
<name>A0ABW4MJ26_9BACI</name>
<evidence type="ECO:0000259" key="6">
    <source>
        <dbReference type="PROSITE" id="PS50860"/>
    </source>
</evidence>
<dbReference type="Pfam" id="PF07973">
    <property type="entry name" value="tRNA_SAD"/>
    <property type="match status" value="1"/>
</dbReference>
<feature type="domain" description="Alanyl-transfer RNA synthetases family profile" evidence="6">
    <location>
        <begin position="1"/>
        <end position="236"/>
    </location>
</feature>
<dbReference type="InterPro" id="IPR051335">
    <property type="entry name" value="Alanyl-tRNA_Editing_Enzymes"/>
</dbReference>
<dbReference type="Gene3D" id="3.10.310.40">
    <property type="match status" value="1"/>
</dbReference>
<dbReference type="RefSeq" id="WP_388035669.1">
    <property type="nucleotide sequence ID" value="NZ_JBHUEK010000007.1"/>
</dbReference>
<dbReference type="Proteomes" id="UP001597227">
    <property type="component" value="Unassembled WGS sequence"/>
</dbReference>
<comment type="caution">
    <text evidence="7">The sequence shown here is derived from an EMBL/GenBank/DDBJ whole genome shotgun (WGS) entry which is preliminary data.</text>
</comment>
<dbReference type="InterPro" id="IPR018165">
    <property type="entry name" value="Ala-tRNA-synth_IIc_core"/>
</dbReference>
<comment type="cofactor">
    <cofactor evidence="1">
        <name>Zn(2+)</name>
        <dbReference type="ChEBI" id="CHEBI:29105"/>
    </cofactor>
</comment>
<dbReference type="InterPro" id="IPR012947">
    <property type="entry name" value="tRNA_SAD"/>
</dbReference>
<dbReference type="PANTHER" id="PTHR43462:SF1">
    <property type="entry name" value="ALANYL-TRNA EDITING PROTEIN AARSD1"/>
    <property type="match status" value="1"/>
</dbReference>
<dbReference type="PANTHER" id="PTHR43462">
    <property type="entry name" value="ALANYL-TRNA EDITING PROTEIN"/>
    <property type="match status" value="1"/>
</dbReference>
<evidence type="ECO:0000313" key="7">
    <source>
        <dbReference type="EMBL" id="MFD1778022.1"/>
    </source>
</evidence>
<evidence type="ECO:0000256" key="5">
    <source>
        <dbReference type="SAM" id="Coils"/>
    </source>
</evidence>
<proteinExistence type="predicted"/>
<dbReference type="EMBL" id="JBHUEK010000007">
    <property type="protein sequence ID" value="MFD1778022.1"/>
    <property type="molecule type" value="Genomic_DNA"/>
</dbReference>
<keyword evidence="8" id="KW-1185">Reference proteome</keyword>
<dbReference type="InterPro" id="IPR003156">
    <property type="entry name" value="DHHA1_dom"/>
</dbReference>
<evidence type="ECO:0000256" key="2">
    <source>
        <dbReference type="ARBA" id="ARBA00004496"/>
    </source>
</evidence>
<keyword evidence="3" id="KW-0479">Metal-binding</keyword>
<dbReference type="Pfam" id="PF02272">
    <property type="entry name" value="DHHA1"/>
    <property type="match status" value="1"/>
</dbReference>
<accession>A0ABW4MJ26</accession>
<keyword evidence="5" id="KW-0175">Coiled coil</keyword>
<dbReference type="Gene3D" id="3.30.980.10">
    <property type="entry name" value="Threonyl-trna Synthetase, Chain A, domain 2"/>
    <property type="match status" value="1"/>
</dbReference>
<protein>
    <submittedName>
        <fullName evidence="7">Alanyl-tRNA editing protein</fullName>
    </submittedName>
</protein>
<dbReference type="Gene3D" id="2.40.30.130">
    <property type="match status" value="1"/>
</dbReference>
<sequence length="393" mass="44681">MTKKLYYENPYLTQWTTTVTNIIKKDNYCLVTLQDTAFYPEGGGQPSDSGQIDHIQVLDVYSEAGEVYHKLPHPPENRTVECQIDWKLRYDHMQQHTGQHLLSAICIEEYDAHTSSFHLGKDTVSIDLSVSEFDADQLLHIENQVNKTIYENREIKTYFVSKEQASTLPLRKTPDVEGDEMRIVEIDGIDTSACAGTHVSRTGELGLMKLLKTEKSKGNTRVYFIFGGRALEDYQATHSVLTTLANKYSTNREGLIEKITKIELDNKQFQREIEELKGKLNQFLAQELIQTHNDSIIIQSFNEKTLKELQGIAKQINEASNQCVIFTSTLENKLLISHNGTLPIECGKLFKQELKNFNGKGGGNNTTAQAAFDNLEDMEAFKRFLETKIKESL</sequence>
<evidence type="ECO:0000256" key="4">
    <source>
        <dbReference type="ARBA" id="ARBA00022833"/>
    </source>
</evidence>
<evidence type="ECO:0000313" key="8">
    <source>
        <dbReference type="Proteomes" id="UP001597227"/>
    </source>
</evidence>